<accession>A0A6N7XTE8</accession>
<sequence length="168" mass="18866">MFCGEEAGLIPQNAFRDYAQHFPANSADYLRNAMRELFKWLDTPDDARNPFVSDLLKAFPDMNDGLFSERTVIPTLSEVLRTTIIVEGCQEFDWSEVNPTSIFEGSLGHDQRRSGGMHYTNPENIHKVIDPLFLDNLEAAFAEACAKPLAGGAHTKALEDLHKRLGRL</sequence>
<keyword evidence="2" id="KW-1185">Reference proteome</keyword>
<gene>
    <name evidence="1" type="ORF">FYJ68_09775</name>
</gene>
<name>A0A6N7XTE8_9ACTN</name>
<organism evidence="1 2">
    <name type="scientific">Olsenella porci</name>
    <dbReference type="NCBI Taxonomy" id="2652279"/>
    <lineage>
        <taxon>Bacteria</taxon>
        <taxon>Bacillati</taxon>
        <taxon>Actinomycetota</taxon>
        <taxon>Coriobacteriia</taxon>
        <taxon>Coriobacteriales</taxon>
        <taxon>Atopobiaceae</taxon>
        <taxon>Olsenella</taxon>
    </lineage>
</organism>
<dbReference type="EMBL" id="VUNC01000009">
    <property type="protein sequence ID" value="MST73385.1"/>
    <property type="molecule type" value="Genomic_DNA"/>
</dbReference>
<evidence type="ECO:0000313" key="1">
    <source>
        <dbReference type="EMBL" id="MST73385.1"/>
    </source>
</evidence>
<dbReference type="Proteomes" id="UP000469325">
    <property type="component" value="Unassembled WGS sequence"/>
</dbReference>
<proteinExistence type="predicted"/>
<protein>
    <submittedName>
        <fullName evidence="1">Uncharacterized protein</fullName>
    </submittedName>
</protein>
<reference evidence="1 2" key="1">
    <citation type="submission" date="2019-08" db="EMBL/GenBank/DDBJ databases">
        <title>In-depth cultivation of the pig gut microbiome towards novel bacterial diversity and tailored functional studies.</title>
        <authorList>
            <person name="Wylensek D."/>
            <person name="Hitch T.C.A."/>
            <person name="Clavel T."/>
        </authorList>
    </citation>
    <scope>NUCLEOTIDE SEQUENCE [LARGE SCALE GENOMIC DNA]</scope>
    <source>
        <strain evidence="1 2">CA-Schmier-601-WT-1</strain>
    </source>
</reference>
<dbReference type="AlphaFoldDB" id="A0A6N7XTE8"/>
<evidence type="ECO:0000313" key="2">
    <source>
        <dbReference type="Proteomes" id="UP000469325"/>
    </source>
</evidence>
<comment type="caution">
    <text evidence="1">The sequence shown here is derived from an EMBL/GenBank/DDBJ whole genome shotgun (WGS) entry which is preliminary data.</text>
</comment>